<gene>
    <name evidence="1" type="ORF">OCBIM_22034353mg</name>
</gene>
<dbReference type="EMBL" id="KQ422018">
    <property type="protein sequence ID" value="KOF75699.1"/>
    <property type="molecule type" value="Genomic_DNA"/>
</dbReference>
<organism evidence="1">
    <name type="scientific">Octopus bimaculoides</name>
    <name type="common">California two-spotted octopus</name>
    <dbReference type="NCBI Taxonomy" id="37653"/>
    <lineage>
        <taxon>Eukaryota</taxon>
        <taxon>Metazoa</taxon>
        <taxon>Spiralia</taxon>
        <taxon>Lophotrochozoa</taxon>
        <taxon>Mollusca</taxon>
        <taxon>Cephalopoda</taxon>
        <taxon>Coleoidea</taxon>
        <taxon>Octopodiformes</taxon>
        <taxon>Octopoda</taxon>
        <taxon>Incirrata</taxon>
        <taxon>Octopodidae</taxon>
        <taxon>Octopus</taxon>
    </lineage>
</organism>
<name>A0A0L8GFT6_OCTBM</name>
<evidence type="ECO:0000313" key="1">
    <source>
        <dbReference type="EMBL" id="KOF75699.1"/>
    </source>
</evidence>
<protein>
    <submittedName>
        <fullName evidence="1">Uncharacterized protein</fullName>
    </submittedName>
</protein>
<accession>A0A0L8GFT6</accession>
<sequence length="59" mass="6793">MLKTMSKSYFIASGSRSARWLTQPSRPLYMRLFSPAKIKPKHVTVNIRINIRNISDAVD</sequence>
<proteinExistence type="predicted"/>
<dbReference type="AlphaFoldDB" id="A0A0L8GFT6"/>
<reference evidence="1" key="1">
    <citation type="submission" date="2015-07" db="EMBL/GenBank/DDBJ databases">
        <title>MeaNS - Measles Nucleotide Surveillance Program.</title>
        <authorList>
            <person name="Tran T."/>
            <person name="Druce J."/>
        </authorList>
    </citation>
    <scope>NUCLEOTIDE SEQUENCE</scope>
    <source>
        <strain evidence="1">UCB-OBI-ISO-001</strain>
        <tissue evidence="1">Gonad</tissue>
    </source>
</reference>